<gene>
    <name evidence="1" type="ORF">HK097_000437</name>
</gene>
<reference evidence="1" key="1">
    <citation type="submission" date="2020-05" db="EMBL/GenBank/DDBJ databases">
        <title>Phylogenomic resolution of chytrid fungi.</title>
        <authorList>
            <person name="Stajich J.E."/>
            <person name="Amses K."/>
            <person name="Simmons R."/>
            <person name="Seto K."/>
            <person name="Myers J."/>
            <person name="Bonds A."/>
            <person name="Quandt C.A."/>
            <person name="Barry K."/>
            <person name="Liu P."/>
            <person name="Grigoriev I."/>
            <person name="Longcore J.E."/>
            <person name="James T.Y."/>
        </authorList>
    </citation>
    <scope>NUCLEOTIDE SEQUENCE</scope>
    <source>
        <strain evidence="1">JEL0318</strain>
    </source>
</reference>
<dbReference type="Gene3D" id="2.40.50.960">
    <property type="match status" value="1"/>
</dbReference>
<name>A0AAD5X1G0_9FUNG</name>
<keyword evidence="2" id="KW-1185">Reference proteome</keyword>
<comment type="caution">
    <text evidence="1">The sequence shown here is derived from an EMBL/GenBank/DDBJ whole genome shotgun (WGS) entry which is preliminary data.</text>
</comment>
<proteinExistence type="predicted"/>
<accession>A0AAD5X1G0</accession>
<protein>
    <submittedName>
        <fullName evidence="1">Uncharacterized protein</fullName>
    </submittedName>
</protein>
<dbReference type="AlphaFoldDB" id="A0AAD5X1G0"/>
<sequence length="170" mass="18992">MLSRTWLKQRVLRELANAQSKHSELVQNAKQHGDEEDREVNQTSLQELYDDVHNIKCVFTNASLEAYDSVLENGPVTSLRGGIIGLVGYKVQLHPEGDHVSVHLVIESFKRIGGEGAASSIQTKPVSEDIEVHNGVAAFFKSLQRYPSQDSVRSGKSFRSYLQLMVDLIE</sequence>
<dbReference type="Proteomes" id="UP001212841">
    <property type="component" value="Unassembled WGS sequence"/>
</dbReference>
<evidence type="ECO:0000313" key="2">
    <source>
        <dbReference type="Proteomes" id="UP001212841"/>
    </source>
</evidence>
<evidence type="ECO:0000313" key="1">
    <source>
        <dbReference type="EMBL" id="KAJ3046876.1"/>
    </source>
</evidence>
<dbReference type="EMBL" id="JADGJD010001074">
    <property type="protein sequence ID" value="KAJ3046876.1"/>
    <property type="molecule type" value="Genomic_DNA"/>
</dbReference>
<organism evidence="1 2">
    <name type="scientific">Rhizophlyctis rosea</name>
    <dbReference type="NCBI Taxonomy" id="64517"/>
    <lineage>
        <taxon>Eukaryota</taxon>
        <taxon>Fungi</taxon>
        <taxon>Fungi incertae sedis</taxon>
        <taxon>Chytridiomycota</taxon>
        <taxon>Chytridiomycota incertae sedis</taxon>
        <taxon>Chytridiomycetes</taxon>
        <taxon>Rhizophlyctidales</taxon>
        <taxon>Rhizophlyctidaceae</taxon>
        <taxon>Rhizophlyctis</taxon>
    </lineage>
</organism>